<accession>A0A0J0XMN8</accession>
<dbReference type="AlphaFoldDB" id="A0A0J0XMN8"/>
<sequence>MAAVVCPLPNNSSAAIVSRPHPPPTPLPVEGLRLPLPPEIFLFALQSLSAPDLATCLRVNSGFAHLSLPLLYEHVRLSEHGAWPVYDDRAVPGPLTRERPYFLARGPLVQRTRRVDLYPHSTERCRRLPGGWGHTLPPLPKLQVLRIFLGTFWSGRRIYHTNVDPHDAAARPGTLCAALYLVHAPTLVVRGLTFSHSTVPRHELSRTLEDSVRHYIAVFEPDAPFILPRNGLAAARAAATHFRQRLPAYLSHLTLVFHLPRGNWRHGAVTLSWALVHAFASALWAQVVAWACRGGGGGRLTIVNAGALAAGDGEEAPSAGACAALQAAVRREFVAAISERMGDQAPRVLDNIEFLTMNEYLATAEAADVFDAGEVA</sequence>
<reference evidence="1 2" key="1">
    <citation type="submission" date="2015-03" db="EMBL/GenBank/DDBJ databases">
        <title>Genomics and transcriptomics of the oil-accumulating basidiomycete yeast T. oleaginosus allow insights into substrate utilization and the diverse evolutionary trajectories of mating systems in fungi.</title>
        <authorList>
            <consortium name="DOE Joint Genome Institute"/>
            <person name="Kourist R."/>
            <person name="Kracht O."/>
            <person name="Bracharz F."/>
            <person name="Lipzen A."/>
            <person name="Nolan M."/>
            <person name="Ohm R."/>
            <person name="Grigoriev I."/>
            <person name="Sun S."/>
            <person name="Heitman J."/>
            <person name="Bruck T."/>
            <person name="Nowrousian M."/>
        </authorList>
    </citation>
    <scope>NUCLEOTIDE SEQUENCE [LARGE SCALE GENOMIC DNA]</scope>
    <source>
        <strain evidence="1 2">IBC0246</strain>
    </source>
</reference>
<dbReference type="Proteomes" id="UP000053611">
    <property type="component" value="Unassembled WGS sequence"/>
</dbReference>
<dbReference type="RefSeq" id="XP_018278848.1">
    <property type="nucleotide sequence ID" value="XM_018427523.1"/>
</dbReference>
<dbReference type="OrthoDB" id="10257471at2759"/>
<name>A0A0J0XMN8_9TREE</name>
<dbReference type="EMBL" id="KQ087206">
    <property type="protein sequence ID" value="KLT42357.1"/>
    <property type="molecule type" value="Genomic_DNA"/>
</dbReference>
<dbReference type="GeneID" id="28988126"/>
<evidence type="ECO:0008006" key="3">
    <source>
        <dbReference type="Google" id="ProtNLM"/>
    </source>
</evidence>
<protein>
    <recommendedName>
        <fullName evidence="3">F-box domain-containing protein</fullName>
    </recommendedName>
</protein>
<keyword evidence="2" id="KW-1185">Reference proteome</keyword>
<gene>
    <name evidence="1" type="ORF">CC85DRAFT_92687</name>
</gene>
<organism evidence="1 2">
    <name type="scientific">Cutaneotrichosporon oleaginosum</name>
    <dbReference type="NCBI Taxonomy" id="879819"/>
    <lineage>
        <taxon>Eukaryota</taxon>
        <taxon>Fungi</taxon>
        <taxon>Dikarya</taxon>
        <taxon>Basidiomycota</taxon>
        <taxon>Agaricomycotina</taxon>
        <taxon>Tremellomycetes</taxon>
        <taxon>Trichosporonales</taxon>
        <taxon>Trichosporonaceae</taxon>
        <taxon>Cutaneotrichosporon</taxon>
    </lineage>
</organism>
<proteinExistence type="predicted"/>
<evidence type="ECO:0000313" key="1">
    <source>
        <dbReference type="EMBL" id="KLT42357.1"/>
    </source>
</evidence>
<evidence type="ECO:0000313" key="2">
    <source>
        <dbReference type="Proteomes" id="UP000053611"/>
    </source>
</evidence>